<comment type="caution">
    <text evidence="11">The sequence shown here is derived from an EMBL/GenBank/DDBJ whole genome shotgun (WGS) entry which is preliminary data.</text>
</comment>
<keyword evidence="8 10" id="KW-0472">Membrane</keyword>
<dbReference type="GO" id="GO:0009236">
    <property type="term" value="P:cobalamin biosynthetic process"/>
    <property type="evidence" value="ECO:0007669"/>
    <property type="project" value="UniProtKB-KW"/>
</dbReference>
<dbReference type="PANTHER" id="PTHR38662">
    <property type="entry name" value="COBALT TRANSPORT PROTEIN CBIN"/>
    <property type="match status" value="1"/>
</dbReference>
<dbReference type="GO" id="GO:0015087">
    <property type="term" value="F:cobalt ion transmembrane transporter activity"/>
    <property type="evidence" value="ECO:0007669"/>
    <property type="project" value="InterPro"/>
</dbReference>
<keyword evidence="9" id="KW-0170">Cobalt</keyword>
<reference evidence="11 12" key="1">
    <citation type="submission" date="2016-02" db="EMBL/GenBank/DDBJ databases">
        <title>Draft Genome for Tepidibacillus decaturensis nov. sp. Strain Z9, an Anaerobic, Moderately Thermophilic and Heterotrophic Bacterium from Deep Subsurface of the Illinois Basin, USA.</title>
        <authorList>
            <person name="Dong Y."/>
            <person name="Chang J.Y."/>
            <person name="Sanford R."/>
            <person name="Fouke B.W."/>
        </authorList>
    </citation>
    <scope>NUCLEOTIDE SEQUENCE [LARGE SCALE GENOMIC DNA]</scope>
    <source>
        <strain evidence="11 12">Z9</strain>
    </source>
</reference>
<keyword evidence="4" id="KW-0169">Cobalamin biosynthesis</keyword>
<dbReference type="Proteomes" id="UP000070352">
    <property type="component" value="Unassembled WGS sequence"/>
</dbReference>
<keyword evidence="5 10" id="KW-0812">Transmembrane</keyword>
<keyword evidence="1" id="KW-0171">Cobalt transport</keyword>
<dbReference type="AlphaFoldDB" id="A0A135L5P8"/>
<dbReference type="InterPro" id="IPR003705">
    <property type="entry name" value="CbiN"/>
</dbReference>
<evidence type="ECO:0000256" key="3">
    <source>
        <dbReference type="ARBA" id="ARBA00022475"/>
    </source>
</evidence>
<organism evidence="11 12">
    <name type="scientific">Tepidibacillus decaturensis</name>
    <dbReference type="NCBI Taxonomy" id="1413211"/>
    <lineage>
        <taxon>Bacteria</taxon>
        <taxon>Bacillati</taxon>
        <taxon>Bacillota</taxon>
        <taxon>Bacilli</taxon>
        <taxon>Bacillales</taxon>
        <taxon>Bacillaceae</taxon>
        <taxon>Tepidibacillus</taxon>
    </lineage>
</organism>
<proteinExistence type="predicted"/>
<evidence type="ECO:0000256" key="9">
    <source>
        <dbReference type="ARBA" id="ARBA00023285"/>
    </source>
</evidence>
<dbReference type="PANTHER" id="PTHR38662:SF1">
    <property type="entry name" value="COBALT TRANSPORT PROTEIN CBIN"/>
    <property type="match status" value="1"/>
</dbReference>
<evidence type="ECO:0000256" key="5">
    <source>
        <dbReference type="ARBA" id="ARBA00022692"/>
    </source>
</evidence>
<name>A0A135L5P8_9BACI</name>
<keyword evidence="7" id="KW-0406">Ion transport</keyword>
<evidence type="ECO:0008006" key="13">
    <source>
        <dbReference type="Google" id="ProtNLM"/>
    </source>
</evidence>
<gene>
    <name evidence="11" type="ORF">U473_10240</name>
</gene>
<evidence type="ECO:0000256" key="4">
    <source>
        <dbReference type="ARBA" id="ARBA00022573"/>
    </source>
</evidence>
<sequence length="86" mass="9929">MLLSVFVLFLILFLQNFLGNLEFAGTDDQAQGVISSIDRDYQPWITNLFFQPNETMEKLLFSVQAILGFGVLIYGIGFYQRKDKNR</sequence>
<feature type="transmembrane region" description="Helical" evidence="10">
    <location>
        <begin position="59"/>
        <end position="79"/>
    </location>
</feature>
<protein>
    <recommendedName>
        <fullName evidence="13">Cobalt ABC transporter substrate-binding protein CbiN</fullName>
    </recommendedName>
</protein>
<evidence type="ECO:0000256" key="2">
    <source>
        <dbReference type="ARBA" id="ARBA00022448"/>
    </source>
</evidence>
<evidence type="ECO:0000256" key="6">
    <source>
        <dbReference type="ARBA" id="ARBA00022989"/>
    </source>
</evidence>
<accession>A0A135L5P8</accession>
<keyword evidence="12" id="KW-1185">Reference proteome</keyword>
<keyword evidence="6 10" id="KW-1133">Transmembrane helix</keyword>
<evidence type="ECO:0000256" key="1">
    <source>
        <dbReference type="ARBA" id="ARBA00022426"/>
    </source>
</evidence>
<dbReference type="STRING" id="1413211.U473_10240"/>
<dbReference type="GO" id="GO:0016020">
    <property type="term" value="C:membrane"/>
    <property type="evidence" value="ECO:0007669"/>
    <property type="project" value="InterPro"/>
</dbReference>
<evidence type="ECO:0000256" key="7">
    <source>
        <dbReference type="ARBA" id="ARBA00023065"/>
    </source>
</evidence>
<keyword evidence="3" id="KW-1003">Cell membrane</keyword>
<dbReference type="Pfam" id="PF02553">
    <property type="entry name" value="CbiN"/>
    <property type="match status" value="1"/>
</dbReference>
<evidence type="ECO:0000256" key="8">
    <source>
        <dbReference type="ARBA" id="ARBA00023136"/>
    </source>
</evidence>
<keyword evidence="2" id="KW-0813">Transport</keyword>
<evidence type="ECO:0000313" key="12">
    <source>
        <dbReference type="Proteomes" id="UP000070352"/>
    </source>
</evidence>
<dbReference type="EMBL" id="LSKU01000001">
    <property type="protein sequence ID" value="KXG44344.1"/>
    <property type="molecule type" value="Genomic_DNA"/>
</dbReference>
<evidence type="ECO:0000313" key="11">
    <source>
        <dbReference type="EMBL" id="KXG44344.1"/>
    </source>
</evidence>
<evidence type="ECO:0000256" key="10">
    <source>
        <dbReference type="SAM" id="Phobius"/>
    </source>
</evidence>